<keyword evidence="1" id="KW-0472">Membrane</keyword>
<reference evidence="2" key="1">
    <citation type="submission" date="2018-05" db="EMBL/GenBank/DDBJ databases">
        <authorList>
            <person name="Lanie J.A."/>
            <person name="Ng W.-L."/>
            <person name="Kazmierczak K.M."/>
            <person name="Andrzejewski T.M."/>
            <person name="Davidsen T.M."/>
            <person name="Wayne K.J."/>
            <person name="Tettelin H."/>
            <person name="Glass J.I."/>
            <person name="Rusch D."/>
            <person name="Podicherti R."/>
            <person name="Tsui H.-C.T."/>
            <person name="Winkler M.E."/>
        </authorList>
    </citation>
    <scope>NUCLEOTIDE SEQUENCE</scope>
</reference>
<feature type="transmembrane region" description="Helical" evidence="1">
    <location>
        <begin position="100"/>
        <end position="117"/>
    </location>
</feature>
<organism evidence="2">
    <name type="scientific">marine metagenome</name>
    <dbReference type="NCBI Taxonomy" id="408172"/>
    <lineage>
        <taxon>unclassified sequences</taxon>
        <taxon>metagenomes</taxon>
        <taxon>ecological metagenomes</taxon>
    </lineage>
</organism>
<evidence type="ECO:0000256" key="1">
    <source>
        <dbReference type="SAM" id="Phobius"/>
    </source>
</evidence>
<dbReference type="EMBL" id="UINC01011107">
    <property type="protein sequence ID" value="SVA49153.1"/>
    <property type="molecule type" value="Genomic_DNA"/>
</dbReference>
<accession>A0A381WB39</accession>
<evidence type="ECO:0000313" key="2">
    <source>
        <dbReference type="EMBL" id="SVA49153.1"/>
    </source>
</evidence>
<feature type="transmembrane region" description="Helical" evidence="1">
    <location>
        <begin position="60"/>
        <end position="79"/>
    </location>
</feature>
<feature type="transmembrane region" description="Helical" evidence="1">
    <location>
        <begin position="123"/>
        <end position="142"/>
    </location>
</feature>
<keyword evidence="1" id="KW-0812">Transmembrane</keyword>
<proteinExistence type="predicted"/>
<feature type="transmembrane region" description="Helical" evidence="1">
    <location>
        <begin position="35"/>
        <end position="54"/>
    </location>
</feature>
<protein>
    <submittedName>
        <fullName evidence="2">Uncharacterized protein</fullName>
    </submittedName>
</protein>
<sequence length="164" mass="17267">VGCNRDAVVPTDGDVVGASRRFLRVGKDNLEEMKLSGALVAACVTTCSLAALVAPDATAAVFLGMAAPLVVGIATIVMVEQTARTNPSAFTRRMTLAFGVKMLFYAAYVTVTIGLLNAAPVPFMISFTVYFVGLQITEALYFKTLFAQTGRNAPAAELSRGLPL</sequence>
<keyword evidence="1" id="KW-1133">Transmembrane helix</keyword>
<feature type="non-terminal residue" evidence="2">
    <location>
        <position position="1"/>
    </location>
</feature>
<name>A0A381WB39_9ZZZZ</name>
<gene>
    <name evidence="2" type="ORF">METZ01_LOCUS102007</name>
</gene>
<dbReference type="AlphaFoldDB" id="A0A381WB39"/>